<organism evidence="3 4">
    <name type="scientific">Dreissena polymorpha</name>
    <name type="common">Zebra mussel</name>
    <name type="synonym">Mytilus polymorpha</name>
    <dbReference type="NCBI Taxonomy" id="45954"/>
    <lineage>
        <taxon>Eukaryota</taxon>
        <taxon>Metazoa</taxon>
        <taxon>Spiralia</taxon>
        <taxon>Lophotrochozoa</taxon>
        <taxon>Mollusca</taxon>
        <taxon>Bivalvia</taxon>
        <taxon>Autobranchia</taxon>
        <taxon>Heteroconchia</taxon>
        <taxon>Euheterodonta</taxon>
        <taxon>Imparidentia</taxon>
        <taxon>Neoheterodontei</taxon>
        <taxon>Myida</taxon>
        <taxon>Dreissenoidea</taxon>
        <taxon>Dreissenidae</taxon>
        <taxon>Dreissena</taxon>
    </lineage>
</organism>
<dbReference type="GO" id="GO:0003723">
    <property type="term" value="F:RNA binding"/>
    <property type="evidence" value="ECO:0007669"/>
    <property type="project" value="InterPro"/>
</dbReference>
<proteinExistence type="predicted"/>
<dbReference type="GO" id="GO:0000175">
    <property type="term" value="F:3'-5'-RNA exonuclease activity"/>
    <property type="evidence" value="ECO:0007669"/>
    <property type="project" value="TreeGrafter"/>
</dbReference>
<comment type="caution">
    <text evidence="3">The sequence shown here is derived from an EMBL/GenBank/DDBJ whole genome shotgun (WGS) entry which is preliminary data.</text>
</comment>
<reference evidence="3" key="1">
    <citation type="journal article" date="2019" name="bioRxiv">
        <title>The Genome of the Zebra Mussel, Dreissena polymorpha: A Resource for Invasive Species Research.</title>
        <authorList>
            <person name="McCartney M.A."/>
            <person name="Auch B."/>
            <person name="Kono T."/>
            <person name="Mallez S."/>
            <person name="Zhang Y."/>
            <person name="Obille A."/>
            <person name="Becker A."/>
            <person name="Abrahante J.E."/>
            <person name="Garbe J."/>
            <person name="Badalamenti J.P."/>
            <person name="Herman A."/>
            <person name="Mangelson H."/>
            <person name="Liachko I."/>
            <person name="Sullivan S."/>
            <person name="Sone E.D."/>
            <person name="Koren S."/>
            <person name="Silverstein K.A.T."/>
            <person name="Beckman K.B."/>
            <person name="Gohl D.M."/>
        </authorList>
    </citation>
    <scope>NUCLEOTIDE SEQUENCE</scope>
    <source>
        <strain evidence="3">Duluth1</strain>
        <tissue evidence="3">Whole animal</tissue>
    </source>
</reference>
<name>A0A9D4INK6_DREPO</name>
<sequence>MRPPARLNFTVRTSTNKILASSLDQCVLASSFDQCVDPEDPTVNKIMRMLATHAMSNAAYFCTGILAHDQFFHYSLALDMYTHFTSPIRRYADIIV</sequence>
<gene>
    <name evidence="3" type="ORF">DPMN_158835</name>
</gene>
<dbReference type="GO" id="GO:0000177">
    <property type="term" value="C:cytoplasmic exosome (RNase complex)"/>
    <property type="evidence" value="ECO:0007669"/>
    <property type="project" value="TreeGrafter"/>
</dbReference>
<accession>A0A9D4INK6</accession>
<dbReference type="AlphaFoldDB" id="A0A9D4INK6"/>
<dbReference type="GO" id="GO:0016075">
    <property type="term" value="P:rRNA catabolic process"/>
    <property type="evidence" value="ECO:0007669"/>
    <property type="project" value="TreeGrafter"/>
</dbReference>
<dbReference type="PANTHER" id="PTHR23355">
    <property type="entry name" value="RIBONUCLEASE"/>
    <property type="match status" value="1"/>
</dbReference>
<evidence type="ECO:0000313" key="4">
    <source>
        <dbReference type="Proteomes" id="UP000828390"/>
    </source>
</evidence>
<evidence type="ECO:0000313" key="3">
    <source>
        <dbReference type="EMBL" id="KAH3781010.1"/>
    </source>
</evidence>
<keyword evidence="4" id="KW-1185">Reference proteome</keyword>
<dbReference type="EMBL" id="JAIWYP010000008">
    <property type="protein sequence ID" value="KAH3781010.1"/>
    <property type="molecule type" value="Genomic_DNA"/>
</dbReference>
<dbReference type="GO" id="GO:0006402">
    <property type="term" value="P:mRNA catabolic process"/>
    <property type="evidence" value="ECO:0007669"/>
    <property type="project" value="TreeGrafter"/>
</dbReference>
<evidence type="ECO:0000259" key="2">
    <source>
        <dbReference type="Pfam" id="PF00773"/>
    </source>
</evidence>
<dbReference type="InterPro" id="IPR012340">
    <property type="entry name" value="NA-bd_OB-fold"/>
</dbReference>
<reference evidence="3" key="2">
    <citation type="submission" date="2020-11" db="EMBL/GenBank/DDBJ databases">
        <authorList>
            <person name="McCartney M.A."/>
            <person name="Auch B."/>
            <person name="Kono T."/>
            <person name="Mallez S."/>
            <person name="Becker A."/>
            <person name="Gohl D.M."/>
            <person name="Silverstein K.A.T."/>
            <person name="Koren S."/>
            <person name="Bechman K.B."/>
            <person name="Herman A."/>
            <person name="Abrahante J.E."/>
            <person name="Garbe J."/>
        </authorList>
    </citation>
    <scope>NUCLEOTIDE SEQUENCE</scope>
    <source>
        <strain evidence="3">Duluth1</strain>
        <tissue evidence="3">Whole animal</tissue>
    </source>
</reference>
<dbReference type="Pfam" id="PF00773">
    <property type="entry name" value="RNB"/>
    <property type="match status" value="1"/>
</dbReference>
<dbReference type="PANTHER" id="PTHR23355:SF30">
    <property type="entry name" value="DIS3-LIKE EXONUCLEASE 1"/>
    <property type="match status" value="1"/>
</dbReference>
<dbReference type="InterPro" id="IPR001900">
    <property type="entry name" value="RNase_II/R"/>
</dbReference>
<feature type="domain" description="RNB" evidence="2">
    <location>
        <begin position="19"/>
        <end position="96"/>
    </location>
</feature>
<dbReference type="SUPFAM" id="SSF50249">
    <property type="entry name" value="Nucleic acid-binding proteins"/>
    <property type="match status" value="1"/>
</dbReference>
<protein>
    <recommendedName>
        <fullName evidence="1">DIS3-like exonuclease 1</fullName>
    </recommendedName>
</protein>
<dbReference type="Proteomes" id="UP000828390">
    <property type="component" value="Unassembled WGS sequence"/>
</dbReference>
<dbReference type="InterPro" id="IPR050180">
    <property type="entry name" value="RNR_Ribonuclease"/>
</dbReference>
<evidence type="ECO:0000256" key="1">
    <source>
        <dbReference type="ARBA" id="ARBA00016366"/>
    </source>
</evidence>